<dbReference type="EMBL" id="JBHUFV010000100">
    <property type="protein sequence ID" value="MFD1940024.1"/>
    <property type="molecule type" value="Genomic_DNA"/>
</dbReference>
<gene>
    <name evidence="2" type="ORF">ACFSKW_52065</name>
</gene>
<organism evidence="2 3">
    <name type="scientific">Nonomuraea mangrovi</name>
    <dbReference type="NCBI Taxonomy" id="2316207"/>
    <lineage>
        <taxon>Bacteria</taxon>
        <taxon>Bacillati</taxon>
        <taxon>Actinomycetota</taxon>
        <taxon>Actinomycetes</taxon>
        <taxon>Streptosporangiales</taxon>
        <taxon>Streptosporangiaceae</taxon>
        <taxon>Nonomuraea</taxon>
    </lineage>
</organism>
<keyword evidence="1" id="KW-0732">Signal</keyword>
<comment type="caution">
    <text evidence="2">The sequence shown here is derived from an EMBL/GenBank/DDBJ whole genome shotgun (WGS) entry which is preliminary data.</text>
</comment>
<keyword evidence="3" id="KW-1185">Reference proteome</keyword>
<proteinExistence type="predicted"/>
<reference evidence="3" key="1">
    <citation type="journal article" date="2019" name="Int. J. Syst. Evol. Microbiol.">
        <title>The Global Catalogue of Microorganisms (GCM) 10K type strain sequencing project: providing services to taxonomists for standard genome sequencing and annotation.</title>
        <authorList>
            <consortium name="The Broad Institute Genomics Platform"/>
            <consortium name="The Broad Institute Genome Sequencing Center for Infectious Disease"/>
            <person name="Wu L."/>
            <person name="Ma J."/>
        </authorList>
    </citation>
    <scope>NUCLEOTIDE SEQUENCE [LARGE SCALE GENOMIC DNA]</scope>
    <source>
        <strain evidence="3">ICMP 6774ER</strain>
    </source>
</reference>
<evidence type="ECO:0000313" key="2">
    <source>
        <dbReference type="EMBL" id="MFD1940024.1"/>
    </source>
</evidence>
<feature type="chain" id="PRO_5047305560" evidence="1">
    <location>
        <begin position="25"/>
        <end position="137"/>
    </location>
</feature>
<feature type="signal peptide" evidence="1">
    <location>
        <begin position="1"/>
        <end position="24"/>
    </location>
</feature>
<name>A0ABW4TG21_9ACTN</name>
<dbReference type="RefSeq" id="WP_379582853.1">
    <property type="nucleotide sequence ID" value="NZ_JBHUFV010000100.1"/>
</dbReference>
<sequence>MRKIGALVVGGLLATAMTALPSAAATQQALTGKVINTAGLVTFEATLIGGTADGEAYRIDFNKRPVAWYAYGATIHPGCWLEGPKVTGPYGSTTAWISLAGGYSSSGSGTQTVLTDAWVNTGDDIRKQVKKCAKSGQ</sequence>
<evidence type="ECO:0000256" key="1">
    <source>
        <dbReference type="SAM" id="SignalP"/>
    </source>
</evidence>
<evidence type="ECO:0000313" key="3">
    <source>
        <dbReference type="Proteomes" id="UP001597368"/>
    </source>
</evidence>
<dbReference type="Proteomes" id="UP001597368">
    <property type="component" value="Unassembled WGS sequence"/>
</dbReference>
<accession>A0ABW4TG21</accession>
<protein>
    <submittedName>
        <fullName evidence="2">Uncharacterized protein</fullName>
    </submittedName>
</protein>